<dbReference type="PANTHER" id="PTHR37079:SF4">
    <property type="entry name" value="SERINE_THREONINE-PROTEIN KINASE ATM"/>
    <property type="match status" value="1"/>
</dbReference>
<evidence type="ECO:0000259" key="1">
    <source>
        <dbReference type="SMART" id="SM00856"/>
    </source>
</evidence>
<dbReference type="AlphaFoldDB" id="A0A9Q1RG29"/>
<dbReference type="GO" id="GO:0004857">
    <property type="term" value="F:enzyme inhibitor activity"/>
    <property type="evidence" value="ECO:0007669"/>
    <property type="project" value="InterPro"/>
</dbReference>
<dbReference type="Gene3D" id="1.20.140.40">
    <property type="entry name" value="Invertase/pectin methylesterase inhibitor family protein"/>
    <property type="match status" value="1"/>
</dbReference>
<evidence type="ECO:0000313" key="3">
    <source>
        <dbReference type="Proteomes" id="UP001152561"/>
    </source>
</evidence>
<dbReference type="OrthoDB" id="1670832at2759"/>
<name>A0A9Q1RG29_9SOLA</name>
<dbReference type="GO" id="GO:0004674">
    <property type="term" value="F:protein serine/threonine kinase activity"/>
    <property type="evidence" value="ECO:0007669"/>
    <property type="project" value="InterPro"/>
</dbReference>
<dbReference type="InterPro" id="IPR006501">
    <property type="entry name" value="Pectinesterase_inhib_dom"/>
</dbReference>
<dbReference type="Proteomes" id="UP001152561">
    <property type="component" value="Unassembled WGS sequence"/>
</dbReference>
<dbReference type="InterPro" id="IPR035513">
    <property type="entry name" value="Invertase/methylesterase_inhib"/>
</dbReference>
<dbReference type="EMBL" id="JAJAGQ010000009">
    <property type="protein sequence ID" value="KAJ8553883.1"/>
    <property type="molecule type" value="Genomic_DNA"/>
</dbReference>
<comment type="caution">
    <text evidence="2">The sequence shown here is derived from an EMBL/GenBank/DDBJ whole genome shotgun (WGS) entry which is preliminary data.</text>
</comment>
<dbReference type="InterPro" id="IPR038980">
    <property type="entry name" value="ATM_plant"/>
</dbReference>
<dbReference type="CDD" id="cd15798">
    <property type="entry name" value="PMEI-like_3"/>
    <property type="match status" value="1"/>
</dbReference>
<dbReference type="GO" id="GO:0006974">
    <property type="term" value="P:DNA damage response"/>
    <property type="evidence" value="ECO:0007669"/>
    <property type="project" value="InterPro"/>
</dbReference>
<dbReference type="SUPFAM" id="SSF101148">
    <property type="entry name" value="Plant invertase/pectin methylesterase inhibitor"/>
    <property type="match status" value="1"/>
</dbReference>
<keyword evidence="3" id="KW-1185">Reference proteome</keyword>
<dbReference type="SMART" id="SM00856">
    <property type="entry name" value="PMEI"/>
    <property type="match status" value="1"/>
</dbReference>
<sequence>MWCSLKKLSFCVLKNYTREILEDCMARGKVSTTKRSQMHFHLAHYADALFRSYEERLNSSEWQAAMRLRKHKTNELEALVKRLRSSTKGEKTDCSAKIQELQKQLSMDKEEAEKLQEDRDNFLSTALDEYKRCLVIGDKYDVRVVQSYKFIPLVYQIASRMGSTKEGQGAQNFQFALVSLIKSLAIDHPYLMIFQLLALANGDRIKDKQRSRNSFVVDMDKKVAAENLLKELSSYHGAVIRQMKQMVEIYIKLAELETNREATVKELTNVTSLPKTLISKVNDPGTVSALKDCISLFDDALSQLNQSAELMSVGPGESALTVMKVNNMQTWVSAAMTDQDTCLEGLDEMGSPLLGEVKARVQNAKEYMSNTLAILSNMPSLLQKFGFTMH</sequence>
<accession>A0A9Q1RG29</accession>
<organism evidence="2 3">
    <name type="scientific">Anisodus acutangulus</name>
    <dbReference type="NCBI Taxonomy" id="402998"/>
    <lineage>
        <taxon>Eukaryota</taxon>
        <taxon>Viridiplantae</taxon>
        <taxon>Streptophyta</taxon>
        <taxon>Embryophyta</taxon>
        <taxon>Tracheophyta</taxon>
        <taxon>Spermatophyta</taxon>
        <taxon>Magnoliopsida</taxon>
        <taxon>eudicotyledons</taxon>
        <taxon>Gunneridae</taxon>
        <taxon>Pentapetalae</taxon>
        <taxon>asterids</taxon>
        <taxon>lamiids</taxon>
        <taxon>Solanales</taxon>
        <taxon>Solanaceae</taxon>
        <taxon>Solanoideae</taxon>
        <taxon>Hyoscyameae</taxon>
        <taxon>Anisodus</taxon>
    </lineage>
</organism>
<protein>
    <recommendedName>
        <fullName evidence="1">Pectinesterase inhibitor domain-containing protein</fullName>
    </recommendedName>
</protein>
<gene>
    <name evidence="2" type="ORF">K7X08_024561</name>
</gene>
<evidence type="ECO:0000313" key="2">
    <source>
        <dbReference type="EMBL" id="KAJ8553883.1"/>
    </source>
</evidence>
<dbReference type="NCBIfam" id="TIGR01614">
    <property type="entry name" value="PME_inhib"/>
    <property type="match status" value="1"/>
</dbReference>
<proteinExistence type="predicted"/>
<feature type="domain" description="Pectinesterase inhibitor" evidence="1">
    <location>
        <begin position="244"/>
        <end position="374"/>
    </location>
</feature>
<reference evidence="3" key="1">
    <citation type="journal article" date="2023" name="Proc. Natl. Acad. Sci. U.S.A.">
        <title>Genomic and structural basis for evolution of tropane alkaloid biosynthesis.</title>
        <authorList>
            <person name="Wanga Y.-J."/>
            <person name="Taina T."/>
            <person name="Yua J.-Y."/>
            <person name="Lia J."/>
            <person name="Xua B."/>
            <person name="Chenc J."/>
            <person name="D'Auriad J.C."/>
            <person name="Huanga J.-P."/>
            <person name="Huanga S.-X."/>
        </authorList>
    </citation>
    <scope>NUCLEOTIDE SEQUENCE [LARGE SCALE GENOMIC DNA]</scope>
    <source>
        <strain evidence="3">cv. KIB-2019</strain>
    </source>
</reference>
<dbReference type="PANTHER" id="PTHR37079">
    <property type="entry name" value="SERINE/THREONINE-PROTEIN KINASE ATM"/>
    <property type="match status" value="1"/>
</dbReference>
<dbReference type="Pfam" id="PF04043">
    <property type="entry name" value="PMEI"/>
    <property type="match status" value="1"/>
</dbReference>